<dbReference type="RefSeq" id="WP_076754751.1">
    <property type="nucleotide sequence ID" value="NZ_CP023018.1"/>
</dbReference>
<name>A0A1R3VP20_9GAMM</name>
<dbReference type="OrthoDB" id="5296446at2"/>
<keyword evidence="2" id="KW-1185">Reference proteome</keyword>
<dbReference type="AlphaFoldDB" id="A0A1R3VP20"/>
<evidence type="ECO:0008006" key="3">
    <source>
        <dbReference type="Google" id="ProtNLM"/>
    </source>
</evidence>
<reference evidence="1 2" key="1">
    <citation type="submission" date="2017-01" db="EMBL/GenBank/DDBJ databases">
        <authorList>
            <person name="Mah S.A."/>
            <person name="Swanson W.J."/>
            <person name="Moy G.W."/>
            <person name="Vacquier V.D."/>
        </authorList>
    </citation>
    <scope>NUCLEOTIDE SEQUENCE [LARGE SCALE GENOMIC DNA]</scope>
    <source>
        <strain evidence="1 2">M9</strain>
    </source>
</reference>
<sequence>MAEPTIGTRLQRRFVVFTSDSGFVAELADVAPQPWVGQAVTDLDELGEWNDVLLYRFILMDLDEEAAFDPLEIMRTLRMEYQINVPVFCFGGDEELQNDMRLARADRFFSRREMLRMLPEFCERYAWGE</sequence>
<protein>
    <recommendedName>
        <fullName evidence="3">Response regulatory domain-containing protein</fullName>
    </recommendedName>
</protein>
<organism evidence="1 2">
    <name type="scientific">Ectothiorhodosinus mongolicus</name>
    <dbReference type="NCBI Taxonomy" id="233100"/>
    <lineage>
        <taxon>Bacteria</taxon>
        <taxon>Pseudomonadati</taxon>
        <taxon>Pseudomonadota</taxon>
        <taxon>Gammaproteobacteria</taxon>
        <taxon>Chromatiales</taxon>
        <taxon>Ectothiorhodospiraceae</taxon>
        <taxon>Ectothiorhodosinus</taxon>
    </lineage>
</organism>
<evidence type="ECO:0000313" key="1">
    <source>
        <dbReference type="EMBL" id="SIT66386.1"/>
    </source>
</evidence>
<accession>A0A1R3VP20</accession>
<evidence type="ECO:0000313" key="2">
    <source>
        <dbReference type="Proteomes" id="UP000223759"/>
    </source>
</evidence>
<proteinExistence type="predicted"/>
<dbReference type="Proteomes" id="UP000223759">
    <property type="component" value="Unassembled WGS sequence"/>
</dbReference>
<dbReference type="EMBL" id="FTPK01000001">
    <property type="protein sequence ID" value="SIT66386.1"/>
    <property type="molecule type" value="Genomic_DNA"/>
</dbReference>
<dbReference type="STRING" id="233100.SAMN05216526_0579"/>
<gene>
    <name evidence="1" type="ORF">SAMN05216526_0579</name>
</gene>